<dbReference type="Proteomes" id="UP001054837">
    <property type="component" value="Unassembled WGS sequence"/>
</dbReference>
<keyword evidence="3" id="KW-0804">Transcription</keyword>
<organism evidence="6 7">
    <name type="scientific">Caerostris darwini</name>
    <dbReference type="NCBI Taxonomy" id="1538125"/>
    <lineage>
        <taxon>Eukaryota</taxon>
        <taxon>Metazoa</taxon>
        <taxon>Ecdysozoa</taxon>
        <taxon>Arthropoda</taxon>
        <taxon>Chelicerata</taxon>
        <taxon>Arachnida</taxon>
        <taxon>Araneae</taxon>
        <taxon>Araneomorphae</taxon>
        <taxon>Entelegynae</taxon>
        <taxon>Araneoidea</taxon>
        <taxon>Araneidae</taxon>
        <taxon>Caerostris</taxon>
    </lineage>
</organism>
<dbReference type="AlphaFoldDB" id="A0AAV4SJ89"/>
<protein>
    <submittedName>
        <fullName evidence="6">Mothers against decapentaplegic homolog 3</fullName>
    </submittedName>
</protein>
<dbReference type="InterPro" id="IPR003619">
    <property type="entry name" value="MAD_homology1_Dwarfin-type"/>
</dbReference>
<evidence type="ECO:0000313" key="6">
    <source>
        <dbReference type="EMBL" id="GIY33389.1"/>
    </source>
</evidence>
<dbReference type="InterPro" id="IPR013790">
    <property type="entry name" value="Dwarfin"/>
</dbReference>
<dbReference type="EMBL" id="BPLQ01007934">
    <property type="protein sequence ID" value="GIY33389.1"/>
    <property type="molecule type" value="Genomic_DNA"/>
</dbReference>
<dbReference type="Pfam" id="PF03165">
    <property type="entry name" value="MH1"/>
    <property type="match status" value="1"/>
</dbReference>
<dbReference type="GO" id="GO:0070411">
    <property type="term" value="F:I-SMAD binding"/>
    <property type="evidence" value="ECO:0007669"/>
    <property type="project" value="TreeGrafter"/>
</dbReference>
<dbReference type="PANTHER" id="PTHR13703:SF25">
    <property type="entry name" value="MOTHERS AGAINST DECAPENTAPLEGIC HOMOLOG"/>
    <property type="match status" value="1"/>
</dbReference>
<evidence type="ECO:0000256" key="2">
    <source>
        <dbReference type="ARBA" id="ARBA00023015"/>
    </source>
</evidence>
<accession>A0AAV4SJ89</accession>
<dbReference type="SUPFAM" id="SSF56366">
    <property type="entry name" value="SMAD MH1 domain"/>
    <property type="match status" value="1"/>
</dbReference>
<keyword evidence="4" id="KW-0539">Nucleus</keyword>
<dbReference type="GO" id="GO:0071144">
    <property type="term" value="C:heteromeric SMAD protein complex"/>
    <property type="evidence" value="ECO:0007669"/>
    <property type="project" value="TreeGrafter"/>
</dbReference>
<dbReference type="GO" id="GO:0009653">
    <property type="term" value="P:anatomical structure morphogenesis"/>
    <property type="evidence" value="ECO:0007669"/>
    <property type="project" value="TreeGrafter"/>
</dbReference>
<dbReference type="GO" id="GO:0060395">
    <property type="term" value="P:SMAD protein signal transduction"/>
    <property type="evidence" value="ECO:0007669"/>
    <property type="project" value="TreeGrafter"/>
</dbReference>
<evidence type="ECO:0000256" key="3">
    <source>
        <dbReference type="ARBA" id="ARBA00023163"/>
    </source>
</evidence>
<sequence length="115" mass="12807">MTSILPFTLPVVKRLLGWKRGEGEEKWSEKAVKSLVKKLKKTGNLDELENSIASQNPNTRCITIPSGSTMKSVFHENFSSEVYKNTASIVPIVFSSTNENLKSDVCCELENLLSD</sequence>
<dbReference type="PROSITE" id="PS51075">
    <property type="entry name" value="MH1"/>
    <property type="match status" value="1"/>
</dbReference>
<dbReference type="GO" id="GO:0000981">
    <property type="term" value="F:DNA-binding transcription factor activity, RNA polymerase II-specific"/>
    <property type="evidence" value="ECO:0007669"/>
    <property type="project" value="TreeGrafter"/>
</dbReference>
<dbReference type="Gene3D" id="3.90.520.10">
    <property type="entry name" value="SMAD MH1 domain"/>
    <property type="match status" value="1"/>
</dbReference>
<comment type="subcellular location">
    <subcellularLocation>
        <location evidence="1">Nucleus</location>
    </subcellularLocation>
</comment>
<reference evidence="6 7" key="1">
    <citation type="submission" date="2021-06" db="EMBL/GenBank/DDBJ databases">
        <title>Caerostris darwini draft genome.</title>
        <authorList>
            <person name="Kono N."/>
            <person name="Arakawa K."/>
        </authorList>
    </citation>
    <scope>NUCLEOTIDE SEQUENCE [LARGE SCALE GENOMIC DNA]</scope>
</reference>
<dbReference type="GO" id="GO:0045944">
    <property type="term" value="P:positive regulation of transcription by RNA polymerase II"/>
    <property type="evidence" value="ECO:0007669"/>
    <property type="project" value="TreeGrafter"/>
</dbReference>
<dbReference type="PANTHER" id="PTHR13703">
    <property type="entry name" value="SMAD"/>
    <property type="match status" value="1"/>
</dbReference>
<dbReference type="GO" id="GO:0000978">
    <property type="term" value="F:RNA polymerase II cis-regulatory region sequence-specific DNA binding"/>
    <property type="evidence" value="ECO:0007669"/>
    <property type="project" value="TreeGrafter"/>
</dbReference>
<gene>
    <name evidence="6" type="primary">SMAD3</name>
    <name evidence="6" type="ORF">CDAR_472611</name>
</gene>
<dbReference type="InterPro" id="IPR013019">
    <property type="entry name" value="MAD_homology_MH1"/>
</dbReference>
<evidence type="ECO:0000256" key="1">
    <source>
        <dbReference type="ARBA" id="ARBA00004123"/>
    </source>
</evidence>
<proteinExistence type="predicted"/>
<evidence type="ECO:0000313" key="7">
    <source>
        <dbReference type="Proteomes" id="UP001054837"/>
    </source>
</evidence>
<evidence type="ECO:0000259" key="5">
    <source>
        <dbReference type="PROSITE" id="PS51075"/>
    </source>
</evidence>
<dbReference type="GO" id="GO:0032924">
    <property type="term" value="P:activin receptor signaling pathway"/>
    <property type="evidence" value="ECO:0007669"/>
    <property type="project" value="TreeGrafter"/>
</dbReference>
<dbReference type="GO" id="GO:0030154">
    <property type="term" value="P:cell differentiation"/>
    <property type="evidence" value="ECO:0007669"/>
    <property type="project" value="TreeGrafter"/>
</dbReference>
<dbReference type="InterPro" id="IPR036578">
    <property type="entry name" value="SMAD_MH1_sf"/>
</dbReference>
<keyword evidence="7" id="KW-1185">Reference proteome</keyword>
<keyword evidence="2" id="KW-0805">Transcription regulation</keyword>
<comment type="caution">
    <text evidence="6">The sequence shown here is derived from an EMBL/GenBank/DDBJ whole genome shotgun (WGS) entry which is preliminary data.</text>
</comment>
<name>A0AAV4SJ89_9ARAC</name>
<evidence type="ECO:0000256" key="4">
    <source>
        <dbReference type="ARBA" id="ARBA00023242"/>
    </source>
</evidence>
<feature type="domain" description="MH1" evidence="5">
    <location>
        <begin position="10"/>
        <end position="115"/>
    </location>
</feature>
<dbReference type="SMART" id="SM00523">
    <property type="entry name" value="DWA"/>
    <property type="match status" value="1"/>
</dbReference>